<evidence type="ECO:0000313" key="1">
    <source>
        <dbReference type="EMBL" id="MDE1204020.1"/>
    </source>
</evidence>
<sequence length="45" mass="5081">MKKKLSFLRIKNLQKKKSATVLSTSVWITVSTASVLPDEIVSYIK</sequence>
<evidence type="ECO:0008006" key="3">
    <source>
        <dbReference type="Google" id="ProtNLM"/>
    </source>
</evidence>
<organism evidence="1 2">
    <name type="scientific">Mediterraneibacter gnavus</name>
    <name type="common">Ruminococcus gnavus</name>
    <dbReference type="NCBI Taxonomy" id="33038"/>
    <lineage>
        <taxon>Bacteria</taxon>
        <taxon>Bacillati</taxon>
        <taxon>Bacillota</taxon>
        <taxon>Clostridia</taxon>
        <taxon>Lachnospirales</taxon>
        <taxon>Lachnospiraceae</taxon>
        <taxon>Mediterraneibacter</taxon>
    </lineage>
</organism>
<protein>
    <recommendedName>
        <fullName evidence="3">Cyclic lactone autoinducer peptide</fullName>
    </recommendedName>
</protein>
<name>A0AAW6K0T7_MEDGN</name>
<proteinExistence type="predicted"/>
<gene>
    <name evidence="1" type="ORF">O4N78_10650</name>
</gene>
<dbReference type="AlphaFoldDB" id="A0AAW6K0T7"/>
<comment type="caution">
    <text evidence="1">The sequence shown here is derived from an EMBL/GenBank/DDBJ whole genome shotgun (WGS) entry which is preliminary data.</text>
</comment>
<dbReference type="RefSeq" id="WP_173900395.1">
    <property type="nucleotide sequence ID" value="NZ_BAABSA010000008.1"/>
</dbReference>
<dbReference type="Proteomes" id="UP001149331">
    <property type="component" value="Unassembled WGS sequence"/>
</dbReference>
<accession>A0AAW6K0T7</accession>
<dbReference type="EMBL" id="JAPZEG010000012">
    <property type="protein sequence ID" value="MDE1204020.1"/>
    <property type="molecule type" value="Genomic_DNA"/>
</dbReference>
<evidence type="ECO:0000313" key="2">
    <source>
        <dbReference type="Proteomes" id="UP001149331"/>
    </source>
</evidence>
<reference evidence="1" key="1">
    <citation type="submission" date="2022-12" db="EMBL/GenBank/DDBJ databases">
        <title>Genome of R. gnavus strain RSHDN_120.</title>
        <authorList>
            <person name="Abdugheni R."/>
        </authorList>
    </citation>
    <scope>NUCLEOTIDE SEQUENCE</scope>
    <source>
        <strain evidence="1">RSHDN_120</strain>
    </source>
</reference>